<dbReference type="EMBL" id="PZQS01000010">
    <property type="protein sequence ID" value="PVD23699.1"/>
    <property type="molecule type" value="Genomic_DNA"/>
</dbReference>
<name>A0A2T7NR99_POMCA</name>
<accession>A0A2T7NR99</accession>
<keyword evidence="2" id="KW-1185">Reference proteome</keyword>
<sequence length="154" mass="18287">MIWTEQPLSSDGYPREKSGPMVVACSLLLLQRHQCDIIIVQGRSNYVNPQRLVEAQRKLRRKATTKMMKRVKAGLWMMNSFNKSETNVKRRVECKRRQSVVMAPGEPRHWRSRRMERANMQCLNKSSKPRWTNYMSYTTCREDYVGFTPTRRDE</sequence>
<evidence type="ECO:0000313" key="2">
    <source>
        <dbReference type="Proteomes" id="UP000245119"/>
    </source>
</evidence>
<dbReference type="Proteomes" id="UP000245119">
    <property type="component" value="Linkage Group LG10"/>
</dbReference>
<gene>
    <name evidence="1" type="ORF">C0Q70_16972</name>
</gene>
<organism evidence="1 2">
    <name type="scientific">Pomacea canaliculata</name>
    <name type="common">Golden apple snail</name>
    <dbReference type="NCBI Taxonomy" id="400727"/>
    <lineage>
        <taxon>Eukaryota</taxon>
        <taxon>Metazoa</taxon>
        <taxon>Spiralia</taxon>
        <taxon>Lophotrochozoa</taxon>
        <taxon>Mollusca</taxon>
        <taxon>Gastropoda</taxon>
        <taxon>Caenogastropoda</taxon>
        <taxon>Architaenioglossa</taxon>
        <taxon>Ampullarioidea</taxon>
        <taxon>Ampullariidae</taxon>
        <taxon>Pomacea</taxon>
    </lineage>
</organism>
<dbReference type="AlphaFoldDB" id="A0A2T7NR99"/>
<reference evidence="1 2" key="1">
    <citation type="submission" date="2018-04" db="EMBL/GenBank/DDBJ databases">
        <title>The genome of golden apple snail Pomacea canaliculata provides insight into stress tolerance and invasive adaptation.</title>
        <authorList>
            <person name="Liu C."/>
            <person name="Liu B."/>
            <person name="Ren Y."/>
            <person name="Zhang Y."/>
            <person name="Wang H."/>
            <person name="Li S."/>
            <person name="Jiang F."/>
            <person name="Yin L."/>
            <person name="Zhang G."/>
            <person name="Qian W."/>
            <person name="Fan W."/>
        </authorList>
    </citation>
    <scope>NUCLEOTIDE SEQUENCE [LARGE SCALE GENOMIC DNA]</scope>
    <source>
        <strain evidence="1">SZHN2017</strain>
        <tissue evidence="1">Muscle</tissue>
    </source>
</reference>
<comment type="caution">
    <text evidence="1">The sequence shown here is derived from an EMBL/GenBank/DDBJ whole genome shotgun (WGS) entry which is preliminary data.</text>
</comment>
<proteinExistence type="predicted"/>
<evidence type="ECO:0000313" key="1">
    <source>
        <dbReference type="EMBL" id="PVD23699.1"/>
    </source>
</evidence>
<protein>
    <submittedName>
        <fullName evidence="1">Uncharacterized protein</fullName>
    </submittedName>
</protein>